<dbReference type="AlphaFoldDB" id="A0A9P0HU12"/>
<evidence type="ECO:0000313" key="2">
    <source>
        <dbReference type="Proteomes" id="UP001152798"/>
    </source>
</evidence>
<dbReference type="EMBL" id="OV725083">
    <property type="protein sequence ID" value="CAH1407643.1"/>
    <property type="molecule type" value="Genomic_DNA"/>
</dbReference>
<gene>
    <name evidence="1" type="ORF">NEZAVI_LOCUS15320</name>
</gene>
<proteinExistence type="predicted"/>
<sequence length="89" mass="10044">MSQSFIANDLQKLTESEDDVPQEDGFRIADLEKNLQSIATPRAYSISIFSSFNSASIIQRRESLLVSSEHSSAYSSVDAWVIAMTRWIR</sequence>
<protein>
    <submittedName>
        <fullName evidence="1">Uncharacterized protein</fullName>
    </submittedName>
</protein>
<accession>A0A9P0HU12</accession>
<evidence type="ECO:0000313" key="1">
    <source>
        <dbReference type="EMBL" id="CAH1407643.1"/>
    </source>
</evidence>
<dbReference type="Proteomes" id="UP001152798">
    <property type="component" value="Chromosome 7"/>
</dbReference>
<name>A0A9P0HU12_NEZVI</name>
<organism evidence="1 2">
    <name type="scientific">Nezara viridula</name>
    <name type="common">Southern green stink bug</name>
    <name type="synonym">Cimex viridulus</name>
    <dbReference type="NCBI Taxonomy" id="85310"/>
    <lineage>
        <taxon>Eukaryota</taxon>
        <taxon>Metazoa</taxon>
        <taxon>Ecdysozoa</taxon>
        <taxon>Arthropoda</taxon>
        <taxon>Hexapoda</taxon>
        <taxon>Insecta</taxon>
        <taxon>Pterygota</taxon>
        <taxon>Neoptera</taxon>
        <taxon>Paraneoptera</taxon>
        <taxon>Hemiptera</taxon>
        <taxon>Heteroptera</taxon>
        <taxon>Panheteroptera</taxon>
        <taxon>Pentatomomorpha</taxon>
        <taxon>Pentatomoidea</taxon>
        <taxon>Pentatomidae</taxon>
        <taxon>Pentatominae</taxon>
        <taxon>Nezara</taxon>
    </lineage>
</organism>
<reference evidence="1" key="1">
    <citation type="submission" date="2022-01" db="EMBL/GenBank/DDBJ databases">
        <authorList>
            <person name="King R."/>
        </authorList>
    </citation>
    <scope>NUCLEOTIDE SEQUENCE</scope>
</reference>
<keyword evidence="2" id="KW-1185">Reference proteome</keyword>